<dbReference type="InParanoid" id="A0A409Y2Y6"/>
<dbReference type="STRING" id="231916.A0A409Y2Y6"/>
<organism evidence="1 2">
    <name type="scientific">Gymnopilus dilepis</name>
    <dbReference type="NCBI Taxonomy" id="231916"/>
    <lineage>
        <taxon>Eukaryota</taxon>
        <taxon>Fungi</taxon>
        <taxon>Dikarya</taxon>
        <taxon>Basidiomycota</taxon>
        <taxon>Agaricomycotina</taxon>
        <taxon>Agaricomycetes</taxon>
        <taxon>Agaricomycetidae</taxon>
        <taxon>Agaricales</taxon>
        <taxon>Agaricineae</taxon>
        <taxon>Hymenogastraceae</taxon>
        <taxon>Gymnopilus</taxon>
    </lineage>
</organism>
<dbReference type="OrthoDB" id="2322499at2759"/>
<keyword evidence="2" id="KW-1185">Reference proteome</keyword>
<dbReference type="Proteomes" id="UP000284706">
    <property type="component" value="Unassembled WGS sequence"/>
</dbReference>
<reference evidence="1 2" key="1">
    <citation type="journal article" date="2018" name="Evol. Lett.">
        <title>Horizontal gene cluster transfer increased hallucinogenic mushroom diversity.</title>
        <authorList>
            <person name="Reynolds H.T."/>
            <person name="Vijayakumar V."/>
            <person name="Gluck-Thaler E."/>
            <person name="Korotkin H.B."/>
            <person name="Matheny P.B."/>
            <person name="Slot J.C."/>
        </authorList>
    </citation>
    <scope>NUCLEOTIDE SEQUENCE [LARGE SCALE GENOMIC DNA]</scope>
    <source>
        <strain evidence="1 2">SRW20</strain>
    </source>
</reference>
<evidence type="ECO:0000313" key="2">
    <source>
        <dbReference type="Proteomes" id="UP000284706"/>
    </source>
</evidence>
<protein>
    <submittedName>
        <fullName evidence="1">Uncharacterized protein</fullName>
    </submittedName>
</protein>
<proteinExistence type="predicted"/>
<accession>A0A409Y2Y6</accession>
<dbReference type="AlphaFoldDB" id="A0A409Y2Y6"/>
<sequence length="422" mass="48423">MLSSPFSLLTFAEAIVSVVEHLKKLGWDDELSRMADSDPKPQDQAEVSKICRKEITDQALSSLDTFLNAFMQRVRDRRSRNERDSMYKKRLLILRSVFQDYVAMLPRDAQYPSMADLFADPRVKSLIEDTPITVDFKAEHPLIPIFPDIVARWKERVQAHLIGLIKISMPDYVFDEETVLGLATTSFICREGLVIFDCSYNEYLHYPSILMHGCTSSGDFCGFEHGSVAHNLNTTFNESPWNQGGVIQFEPERMRILAAVVRLCGLNPLTTTRLQMDELDPIIECVSCHSTRLGRATMRWWGVLLHYFKVHHTATNSVRDMRLVVIDDLGATRFRAGIVEAKEREWSSEIMEDLKYFICNRCPQQDSLTPLLKHINVEHGIANPTSNDVRHENPSYYYPRGVFRLWPPRLIDVDEPGAVIVK</sequence>
<comment type="caution">
    <text evidence="1">The sequence shown here is derived from an EMBL/GenBank/DDBJ whole genome shotgun (WGS) entry which is preliminary data.</text>
</comment>
<gene>
    <name evidence="1" type="ORF">CVT26_006586</name>
</gene>
<evidence type="ECO:0000313" key="1">
    <source>
        <dbReference type="EMBL" id="PPQ97352.1"/>
    </source>
</evidence>
<name>A0A409Y2Y6_9AGAR</name>
<dbReference type="EMBL" id="NHYE01001261">
    <property type="protein sequence ID" value="PPQ97352.1"/>
    <property type="molecule type" value="Genomic_DNA"/>
</dbReference>